<organism evidence="1 2">
    <name type="scientific">Eretmocerus hayati</name>
    <dbReference type="NCBI Taxonomy" id="131215"/>
    <lineage>
        <taxon>Eukaryota</taxon>
        <taxon>Metazoa</taxon>
        <taxon>Ecdysozoa</taxon>
        <taxon>Arthropoda</taxon>
        <taxon>Hexapoda</taxon>
        <taxon>Insecta</taxon>
        <taxon>Pterygota</taxon>
        <taxon>Neoptera</taxon>
        <taxon>Endopterygota</taxon>
        <taxon>Hymenoptera</taxon>
        <taxon>Apocrita</taxon>
        <taxon>Proctotrupomorpha</taxon>
        <taxon>Chalcidoidea</taxon>
        <taxon>Aphelinidae</taxon>
        <taxon>Aphelininae</taxon>
        <taxon>Eretmocerus</taxon>
    </lineage>
</organism>
<protein>
    <submittedName>
        <fullName evidence="1">Uncharacterized protein</fullName>
    </submittedName>
</protein>
<accession>A0ACC2NVU0</accession>
<evidence type="ECO:0000313" key="2">
    <source>
        <dbReference type="Proteomes" id="UP001239111"/>
    </source>
</evidence>
<gene>
    <name evidence="1" type="ORF">QAD02_011170</name>
</gene>
<name>A0ACC2NVU0_9HYME</name>
<reference evidence="1" key="1">
    <citation type="submission" date="2023-04" db="EMBL/GenBank/DDBJ databases">
        <title>A chromosome-level genome assembly of the parasitoid wasp Eretmocerus hayati.</title>
        <authorList>
            <person name="Zhong Y."/>
            <person name="Liu S."/>
            <person name="Liu Y."/>
        </authorList>
    </citation>
    <scope>NUCLEOTIDE SEQUENCE</scope>
    <source>
        <strain evidence="1">ZJU_SS_LIU_2023</strain>
    </source>
</reference>
<dbReference type="Proteomes" id="UP001239111">
    <property type="component" value="Chromosome 2"/>
</dbReference>
<proteinExistence type="predicted"/>
<keyword evidence="2" id="KW-1185">Reference proteome</keyword>
<sequence length="317" mass="36481">MEESGYSWPVAFNNFSDLPHKIGESVYSAPFKIGQYEFELQLYPGGETRNSKGYVSVFLTMCETSKAIETKYTMSILVGKERCFRAEPACRKFSPGLSYGWDRLVRRSTLDADVLQVTGDQLVILVELFNSNLSILPDTFHQKLRSYGEYVNNKQHSDVKVIVRGQTIFAHKVILTCGNAVFTAMFMHNLKENNENIINIEDIEFDVMLELLRFMYTGHISNVEKMPEELLIAADKYGVEELKNYCENYLCELLSVKNVLDYLNFASKYNLRQLKTQAVDFLIMHRKDVVHTPEFESNVRMMSPDVVIDVLKTLLLL</sequence>
<comment type="caution">
    <text evidence="1">The sequence shown here is derived from an EMBL/GenBank/DDBJ whole genome shotgun (WGS) entry which is preliminary data.</text>
</comment>
<evidence type="ECO:0000313" key="1">
    <source>
        <dbReference type="EMBL" id="KAJ8675384.1"/>
    </source>
</evidence>
<dbReference type="EMBL" id="CM056742">
    <property type="protein sequence ID" value="KAJ8675384.1"/>
    <property type="molecule type" value="Genomic_DNA"/>
</dbReference>